<dbReference type="Gene3D" id="3.40.50.2300">
    <property type="match status" value="1"/>
</dbReference>
<feature type="modified residue" description="4-aspartylphosphate" evidence="2">
    <location>
        <position position="67"/>
    </location>
</feature>
<dbReference type="EMBL" id="CBXV010000002">
    <property type="protein sequence ID" value="CDM64649.1"/>
    <property type="molecule type" value="Genomic_DNA"/>
</dbReference>
<protein>
    <submittedName>
        <fullName evidence="4">Response regulator containing a CheY-like receiver domain and a GGDEF domain</fullName>
    </submittedName>
</protein>
<dbReference type="Pfam" id="PF00072">
    <property type="entry name" value="Response_reg"/>
    <property type="match status" value="1"/>
</dbReference>
<dbReference type="STRING" id="454194.PYK22_00644"/>
<feature type="domain" description="Response regulatory" evidence="3">
    <location>
        <begin position="18"/>
        <end position="130"/>
    </location>
</feature>
<dbReference type="PANTHER" id="PTHR44591:SF3">
    <property type="entry name" value="RESPONSE REGULATORY DOMAIN-CONTAINING PROTEIN"/>
    <property type="match status" value="1"/>
</dbReference>
<name>A0A0B6WWK0_9BACT</name>
<dbReference type="SUPFAM" id="SSF52172">
    <property type="entry name" value="CheY-like"/>
    <property type="match status" value="1"/>
</dbReference>
<evidence type="ECO:0000313" key="4">
    <source>
        <dbReference type="EMBL" id="CDM64649.1"/>
    </source>
</evidence>
<dbReference type="AlphaFoldDB" id="A0A0B6WWK0"/>
<sequence length="136" mass="15138">MDAKVETELVSDRRMSRTILLVEDDRAVRRYMEILLQRAGFSVVAAADGLEAMKLALSTKFDLVITDAIMPQLNGYELCRFLRRHPHLARVPIVLLSGAERNGDESIKPDAYLTKPVQPEQLSACLAKLIEGASDV</sequence>
<evidence type="ECO:0000313" key="5">
    <source>
        <dbReference type="Proteomes" id="UP000031518"/>
    </source>
</evidence>
<dbReference type="SMART" id="SM00448">
    <property type="entry name" value="REC"/>
    <property type="match status" value="1"/>
</dbReference>
<gene>
    <name evidence="4" type="ORF">PYK22_00644</name>
</gene>
<dbReference type="PANTHER" id="PTHR44591">
    <property type="entry name" value="STRESS RESPONSE REGULATOR PROTEIN 1"/>
    <property type="match status" value="1"/>
</dbReference>
<organism evidence="4 5">
    <name type="scientific">Pyrinomonas methylaliphatogenes</name>
    <dbReference type="NCBI Taxonomy" id="454194"/>
    <lineage>
        <taxon>Bacteria</taxon>
        <taxon>Pseudomonadati</taxon>
        <taxon>Acidobacteriota</taxon>
        <taxon>Blastocatellia</taxon>
        <taxon>Blastocatellales</taxon>
        <taxon>Pyrinomonadaceae</taxon>
        <taxon>Pyrinomonas</taxon>
    </lineage>
</organism>
<keyword evidence="5" id="KW-1185">Reference proteome</keyword>
<evidence type="ECO:0000256" key="1">
    <source>
        <dbReference type="ARBA" id="ARBA00022553"/>
    </source>
</evidence>
<evidence type="ECO:0000259" key="3">
    <source>
        <dbReference type="PROSITE" id="PS50110"/>
    </source>
</evidence>
<dbReference type="InterPro" id="IPR011006">
    <property type="entry name" value="CheY-like_superfamily"/>
</dbReference>
<dbReference type="InterPro" id="IPR001789">
    <property type="entry name" value="Sig_transdc_resp-reg_receiver"/>
</dbReference>
<dbReference type="PROSITE" id="PS50110">
    <property type="entry name" value="RESPONSE_REGULATORY"/>
    <property type="match status" value="1"/>
</dbReference>
<proteinExistence type="predicted"/>
<evidence type="ECO:0000256" key="2">
    <source>
        <dbReference type="PROSITE-ProRule" id="PRU00169"/>
    </source>
</evidence>
<dbReference type="CDD" id="cd17574">
    <property type="entry name" value="REC_OmpR"/>
    <property type="match status" value="1"/>
</dbReference>
<reference evidence="4 5" key="1">
    <citation type="submission" date="2013-12" db="EMBL/GenBank/DDBJ databases">
        <authorList>
            <person name="Stott M."/>
        </authorList>
    </citation>
    <scope>NUCLEOTIDE SEQUENCE [LARGE SCALE GENOMIC DNA]</scope>
    <source>
        <strain evidence="4 5">K22</strain>
    </source>
</reference>
<dbReference type="Proteomes" id="UP000031518">
    <property type="component" value="Unassembled WGS sequence"/>
</dbReference>
<keyword evidence="1 2" id="KW-0597">Phosphoprotein</keyword>
<reference evidence="4 5" key="2">
    <citation type="submission" date="2015-01" db="EMBL/GenBank/DDBJ databases">
        <title>Complete genome sequence of Pyrinomonas methylaliphatogenes type strain K22T.</title>
        <authorList>
            <person name="Lee K.C.Y."/>
            <person name="Power J.F."/>
            <person name="Dunfield P.F."/>
            <person name="Morgan X.C."/>
            <person name="Huttenhower C."/>
            <person name="Stott M.B."/>
        </authorList>
    </citation>
    <scope>NUCLEOTIDE SEQUENCE [LARGE SCALE GENOMIC DNA]</scope>
    <source>
        <strain evidence="4 5">K22</strain>
    </source>
</reference>
<accession>A0A0B6WWK0</accession>
<dbReference type="GO" id="GO:0000160">
    <property type="term" value="P:phosphorelay signal transduction system"/>
    <property type="evidence" value="ECO:0007669"/>
    <property type="project" value="InterPro"/>
</dbReference>
<dbReference type="InterPro" id="IPR050595">
    <property type="entry name" value="Bact_response_regulator"/>
</dbReference>